<dbReference type="EMBL" id="BMAT01007970">
    <property type="protein sequence ID" value="GFR75279.1"/>
    <property type="molecule type" value="Genomic_DNA"/>
</dbReference>
<feature type="compositionally biased region" description="Polar residues" evidence="1">
    <location>
        <begin position="109"/>
        <end position="119"/>
    </location>
</feature>
<feature type="transmembrane region" description="Helical" evidence="2">
    <location>
        <begin position="66"/>
        <end position="84"/>
    </location>
</feature>
<evidence type="ECO:0000256" key="1">
    <source>
        <dbReference type="SAM" id="MobiDB-lite"/>
    </source>
</evidence>
<dbReference type="AlphaFoldDB" id="A0AAV4FQL9"/>
<keyword evidence="4" id="KW-1185">Reference proteome</keyword>
<feature type="compositionally biased region" description="Basic and acidic residues" evidence="1">
    <location>
        <begin position="120"/>
        <end position="130"/>
    </location>
</feature>
<reference evidence="3 4" key="1">
    <citation type="journal article" date="2021" name="Elife">
        <title>Chloroplast acquisition without the gene transfer in kleptoplastic sea slugs, Plakobranchus ocellatus.</title>
        <authorList>
            <person name="Maeda T."/>
            <person name="Takahashi S."/>
            <person name="Yoshida T."/>
            <person name="Shimamura S."/>
            <person name="Takaki Y."/>
            <person name="Nagai Y."/>
            <person name="Toyoda A."/>
            <person name="Suzuki Y."/>
            <person name="Arimoto A."/>
            <person name="Ishii H."/>
            <person name="Satoh N."/>
            <person name="Nishiyama T."/>
            <person name="Hasebe M."/>
            <person name="Maruyama T."/>
            <person name="Minagawa J."/>
            <person name="Obokata J."/>
            <person name="Shigenobu S."/>
        </authorList>
    </citation>
    <scope>NUCLEOTIDE SEQUENCE [LARGE SCALE GENOMIC DNA]</scope>
</reference>
<gene>
    <name evidence="3" type="ORF">ElyMa_003915000</name>
</gene>
<protein>
    <submittedName>
        <fullName evidence="3">Uncharacterized protein</fullName>
    </submittedName>
</protein>
<name>A0AAV4FQL9_9GAST</name>
<comment type="caution">
    <text evidence="3">The sequence shown here is derived from an EMBL/GenBank/DDBJ whole genome shotgun (WGS) entry which is preliminary data.</text>
</comment>
<evidence type="ECO:0000256" key="2">
    <source>
        <dbReference type="SAM" id="Phobius"/>
    </source>
</evidence>
<evidence type="ECO:0000313" key="3">
    <source>
        <dbReference type="EMBL" id="GFR75279.1"/>
    </source>
</evidence>
<evidence type="ECO:0000313" key="4">
    <source>
        <dbReference type="Proteomes" id="UP000762676"/>
    </source>
</evidence>
<feature type="region of interest" description="Disordered" evidence="1">
    <location>
        <begin position="109"/>
        <end position="130"/>
    </location>
</feature>
<organism evidence="3 4">
    <name type="scientific">Elysia marginata</name>
    <dbReference type="NCBI Taxonomy" id="1093978"/>
    <lineage>
        <taxon>Eukaryota</taxon>
        <taxon>Metazoa</taxon>
        <taxon>Spiralia</taxon>
        <taxon>Lophotrochozoa</taxon>
        <taxon>Mollusca</taxon>
        <taxon>Gastropoda</taxon>
        <taxon>Heterobranchia</taxon>
        <taxon>Euthyneura</taxon>
        <taxon>Panpulmonata</taxon>
        <taxon>Sacoglossa</taxon>
        <taxon>Placobranchoidea</taxon>
        <taxon>Plakobranchidae</taxon>
        <taxon>Elysia</taxon>
    </lineage>
</organism>
<keyword evidence="2" id="KW-0812">Transmembrane</keyword>
<proteinExistence type="predicted"/>
<dbReference type="Proteomes" id="UP000762676">
    <property type="component" value="Unassembled WGS sequence"/>
</dbReference>
<keyword evidence="2" id="KW-0472">Membrane</keyword>
<accession>A0AAV4FQL9</accession>
<keyword evidence="2" id="KW-1133">Transmembrane helix</keyword>
<sequence length="165" mass="18540">MFTKSRTLTILGALFLGAIALLYAEMATIKLRWAVDPRTNSSYLAARYADNFPSFVKIHDILNKNIIAWAVYIAVVACTIILAYKLQAASKFRRSLASQAKLVGQISGTSQSFDSSSHPESTERNEKLSEKMNNRSIDDAIAFNTYEILTHLEKKIICEDLVYRI</sequence>